<gene>
    <name evidence="3" type="primary">ureD</name>
    <name evidence="4" type="ORF">GCM10009854_48890</name>
</gene>
<protein>
    <recommendedName>
        <fullName evidence="3">Urease accessory protein UreD</fullName>
    </recommendedName>
</protein>
<comment type="similarity">
    <text evidence="1 3">Belongs to the UreD family.</text>
</comment>
<dbReference type="RefSeq" id="WP_344137722.1">
    <property type="nucleotide sequence ID" value="NZ_BAAARA010000024.1"/>
</dbReference>
<dbReference type="PANTHER" id="PTHR33643:SF1">
    <property type="entry name" value="UREASE ACCESSORY PROTEIN D"/>
    <property type="match status" value="1"/>
</dbReference>
<dbReference type="Proteomes" id="UP001501218">
    <property type="component" value="Unassembled WGS sequence"/>
</dbReference>
<comment type="caution">
    <text evidence="4">The sequence shown here is derived from an EMBL/GenBank/DDBJ whole genome shotgun (WGS) entry which is preliminary data.</text>
</comment>
<name>A0ABN3GXF6_9PSEU</name>
<dbReference type="Pfam" id="PF01774">
    <property type="entry name" value="UreD"/>
    <property type="match status" value="1"/>
</dbReference>
<comment type="function">
    <text evidence="3">Required for maturation of urease via the functional incorporation of the urease nickel metallocenter.</text>
</comment>
<reference evidence="4 5" key="1">
    <citation type="journal article" date="2019" name="Int. J. Syst. Evol. Microbiol.">
        <title>The Global Catalogue of Microorganisms (GCM) 10K type strain sequencing project: providing services to taxonomists for standard genome sequencing and annotation.</title>
        <authorList>
            <consortium name="The Broad Institute Genomics Platform"/>
            <consortium name="The Broad Institute Genome Sequencing Center for Infectious Disease"/>
            <person name="Wu L."/>
            <person name="Ma J."/>
        </authorList>
    </citation>
    <scope>NUCLEOTIDE SEQUENCE [LARGE SCALE GENOMIC DNA]</scope>
    <source>
        <strain evidence="4 5">JCM 16221</strain>
    </source>
</reference>
<dbReference type="EMBL" id="BAAARA010000024">
    <property type="protein sequence ID" value="GAA2363401.1"/>
    <property type="molecule type" value="Genomic_DNA"/>
</dbReference>
<proteinExistence type="inferred from homology"/>
<accession>A0ABN3GXF6</accession>
<sequence length="254" mass="26913">MKAAAQLTVDLGPQGRSVVRHLRSQAPMTLVPRRAAAASRDRAAVVHLVTSAAMPLGGDEIELRVWVGPGARLRLRGTAATLALPGQHPAASRATLRIEVADDGVVEYLPEPTVVTARAQHHAELDVRLGARARVRFRDTLILGRHGEPSGALTTTTRVVREDVPLLQQQLAVGSSPWKSGPAYLAGSRVLATETVMWEHDPPAATSGPWWSLVPLRSGGTLASTLATDAVTAGHRLAAALAHHPDANAFDTAW</sequence>
<evidence type="ECO:0000256" key="2">
    <source>
        <dbReference type="ARBA" id="ARBA00023186"/>
    </source>
</evidence>
<organism evidence="4 5">
    <name type="scientific">Saccharopolyspora halophila</name>
    <dbReference type="NCBI Taxonomy" id="405551"/>
    <lineage>
        <taxon>Bacteria</taxon>
        <taxon>Bacillati</taxon>
        <taxon>Actinomycetota</taxon>
        <taxon>Actinomycetes</taxon>
        <taxon>Pseudonocardiales</taxon>
        <taxon>Pseudonocardiaceae</taxon>
        <taxon>Saccharopolyspora</taxon>
    </lineage>
</organism>
<comment type="subunit">
    <text evidence="3">UreD, UreF and UreG form a complex that acts as a GTP-hydrolysis-dependent molecular chaperone, activating the urease apoprotein by helping to assemble the nickel containing metallocenter of UreC. The UreE protein probably delivers the nickel.</text>
</comment>
<dbReference type="InterPro" id="IPR002669">
    <property type="entry name" value="UreD"/>
</dbReference>
<dbReference type="HAMAP" id="MF_01384">
    <property type="entry name" value="UreD"/>
    <property type="match status" value="1"/>
</dbReference>
<keyword evidence="3" id="KW-0963">Cytoplasm</keyword>
<keyword evidence="5" id="KW-1185">Reference proteome</keyword>
<dbReference type="PANTHER" id="PTHR33643">
    <property type="entry name" value="UREASE ACCESSORY PROTEIN D"/>
    <property type="match status" value="1"/>
</dbReference>
<evidence type="ECO:0000313" key="4">
    <source>
        <dbReference type="EMBL" id="GAA2363401.1"/>
    </source>
</evidence>
<keyword evidence="2 3" id="KW-0143">Chaperone</keyword>
<evidence type="ECO:0000313" key="5">
    <source>
        <dbReference type="Proteomes" id="UP001501218"/>
    </source>
</evidence>
<comment type="subcellular location">
    <subcellularLocation>
        <location evidence="3">Cytoplasm</location>
    </subcellularLocation>
</comment>
<evidence type="ECO:0000256" key="3">
    <source>
        <dbReference type="HAMAP-Rule" id="MF_01384"/>
    </source>
</evidence>
<keyword evidence="3" id="KW-0996">Nickel insertion</keyword>
<evidence type="ECO:0000256" key="1">
    <source>
        <dbReference type="ARBA" id="ARBA00007177"/>
    </source>
</evidence>